<dbReference type="InterPro" id="IPR051531">
    <property type="entry name" value="N-acetyltransferase"/>
</dbReference>
<sequence>MLQSLNTERLVLRPYELSDASKVQVLAGDKELAETTFLPHPYTIELAENWISSHSQLMKNGNAFPFAVILKTENKLVGTMTIRVDKLHNKGELAYWIGKEYWGKGIATEAAKTVLEFGFGELGLNRVWAPIMSKNKASSKVMEKIGLKYEGTLKQDILRWGKYEDVDVYGILKEDYK</sequence>
<dbReference type="EMBL" id="RCHR01000001">
    <property type="protein sequence ID" value="RLL48325.1"/>
    <property type="molecule type" value="Genomic_DNA"/>
</dbReference>
<name>A0A498DFL0_9BACI</name>
<dbReference type="Pfam" id="PF13302">
    <property type="entry name" value="Acetyltransf_3"/>
    <property type="match status" value="1"/>
</dbReference>
<comment type="caution">
    <text evidence="2">The sequence shown here is derived from an EMBL/GenBank/DDBJ whole genome shotgun (WGS) entry which is preliminary data.</text>
</comment>
<dbReference type="GO" id="GO:0016747">
    <property type="term" value="F:acyltransferase activity, transferring groups other than amino-acyl groups"/>
    <property type="evidence" value="ECO:0007669"/>
    <property type="project" value="InterPro"/>
</dbReference>
<dbReference type="InterPro" id="IPR000182">
    <property type="entry name" value="GNAT_dom"/>
</dbReference>
<accession>A0A498DFL0</accession>
<dbReference type="Proteomes" id="UP000270219">
    <property type="component" value="Unassembled WGS sequence"/>
</dbReference>
<evidence type="ECO:0000313" key="3">
    <source>
        <dbReference type="Proteomes" id="UP000270219"/>
    </source>
</evidence>
<evidence type="ECO:0000259" key="1">
    <source>
        <dbReference type="PROSITE" id="PS51186"/>
    </source>
</evidence>
<gene>
    <name evidence="2" type="ORF">D8M04_03400</name>
</gene>
<dbReference type="SUPFAM" id="SSF55729">
    <property type="entry name" value="Acyl-CoA N-acyltransferases (Nat)"/>
    <property type="match status" value="1"/>
</dbReference>
<dbReference type="PANTHER" id="PTHR43792">
    <property type="entry name" value="GNAT FAMILY, PUTATIVE (AFU_ORTHOLOGUE AFUA_3G00765)-RELATED-RELATED"/>
    <property type="match status" value="1"/>
</dbReference>
<evidence type="ECO:0000313" key="2">
    <source>
        <dbReference type="EMBL" id="RLL48325.1"/>
    </source>
</evidence>
<proteinExistence type="predicted"/>
<feature type="domain" description="N-acetyltransferase" evidence="1">
    <location>
        <begin position="10"/>
        <end position="165"/>
    </location>
</feature>
<organism evidence="2 3">
    <name type="scientific">Oceanobacillus piezotolerans</name>
    <dbReference type="NCBI Taxonomy" id="2448030"/>
    <lineage>
        <taxon>Bacteria</taxon>
        <taxon>Bacillati</taxon>
        <taxon>Bacillota</taxon>
        <taxon>Bacilli</taxon>
        <taxon>Bacillales</taxon>
        <taxon>Bacillaceae</taxon>
        <taxon>Oceanobacillus</taxon>
    </lineage>
</organism>
<reference evidence="2 3" key="1">
    <citation type="submission" date="2018-10" db="EMBL/GenBank/DDBJ databases">
        <title>Oceanobacillus sp. YLB-02 draft genome.</title>
        <authorList>
            <person name="Yu L."/>
        </authorList>
    </citation>
    <scope>NUCLEOTIDE SEQUENCE [LARGE SCALE GENOMIC DNA]</scope>
    <source>
        <strain evidence="2 3">YLB-02</strain>
    </source>
</reference>
<keyword evidence="2" id="KW-0808">Transferase</keyword>
<dbReference type="AlphaFoldDB" id="A0A498DFL0"/>
<dbReference type="OrthoDB" id="9798081at2"/>
<protein>
    <submittedName>
        <fullName evidence="2">N-acetyltransferase</fullName>
    </submittedName>
</protein>
<dbReference type="InterPro" id="IPR016181">
    <property type="entry name" value="Acyl_CoA_acyltransferase"/>
</dbReference>
<dbReference type="RefSeq" id="WP_121521413.1">
    <property type="nucleotide sequence ID" value="NZ_RCHR01000001.1"/>
</dbReference>
<dbReference type="PROSITE" id="PS51186">
    <property type="entry name" value="GNAT"/>
    <property type="match status" value="1"/>
</dbReference>
<dbReference type="Gene3D" id="3.40.630.30">
    <property type="match status" value="1"/>
</dbReference>
<keyword evidence="3" id="KW-1185">Reference proteome</keyword>